<dbReference type="AlphaFoldDB" id="A0A9P7Z0D8"/>
<protein>
    <submittedName>
        <fullName evidence="1">Uncharacterized protein</fullName>
    </submittedName>
</protein>
<organism evidence="1 2">
    <name type="scientific">Calycina marina</name>
    <dbReference type="NCBI Taxonomy" id="1763456"/>
    <lineage>
        <taxon>Eukaryota</taxon>
        <taxon>Fungi</taxon>
        <taxon>Dikarya</taxon>
        <taxon>Ascomycota</taxon>
        <taxon>Pezizomycotina</taxon>
        <taxon>Leotiomycetes</taxon>
        <taxon>Helotiales</taxon>
        <taxon>Pezizellaceae</taxon>
        <taxon>Calycina</taxon>
    </lineage>
</organism>
<reference evidence="1" key="1">
    <citation type="journal article" date="2021" name="IMA Fungus">
        <title>Genomic characterization of three marine fungi, including Emericellopsis atlantica sp. nov. with signatures of a generalist lifestyle and marine biomass degradation.</title>
        <authorList>
            <person name="Hagestad O.C."/>
            <person name="Hou L."/>
            <person name="Andersen J.H."/>
            <person name="Hansen E.H."/>
            <person name="Altermark B."/>
            <person name="Li C."/>
            <person name="Kuhnert E."/>
            <person name="Cox R.J."/>
            <person name="Crous P.W."/>
            <person name="Spatafora J.W."/>
            <person name="Lail K."/>
            <person name="Amirebrahimi M."/>
            <person name="Lipzen A."/>
            <person name="Pangilinan J."/>
            <person name="Andreopoulos W."/>
            <person name="Hayes R.D."/>
            <person name="Ng V."/>
            <person name="Grigoriev I.V."/>
            <person name="Jackson S.A."/>
            <person name="Sutton T.D.S."/>
            <person name="Dobson A.D.W."/>
            <person name="Rama T."/>
        </authorList>
    </citation>
    <scope>NUCLEOTIDE SEQUENCE</scope>
    <source>
        <strain evidence="1">TRa3180A</strain>
    </source>
</reference>
<accession>A0A9P7Z0D8</accession>
<name>A0A9P7Z0D8_9HELO</name>
<evidence type="ECO:0000313" key="2">
    <source>
        <dbReference type="Proteomes" id="UP000887226"/>
    </source>
</evidence>
<evidence type="ECO:0000313" key="1">
    <source>
        <dbReference type="EMBL" id="KAG9242583.1"/>
    </source>
</evidence>
<comment type="caution">
    <text evidence="1">The sequence shown here is derived from an EMBL/GenBank/DDBJ whole genome shotgun (WGS) entry which is preliminary data.</text>
</comment>
<dbReference type="EMBL" id="MU254058">
    <property type="protein sequence ID" value="KAG9242583.1"/>
    <property type="molecule type" value="Genomic_DNA"/>
</dbReference>
<gene>
    <name evidence="1" type="ORF">BJ878DRAFT_481900</name>
</gene>
<proteinExistence type="predicted"/>
<sequence>MAMPGEKWWLKERLGRLEVGGGIEQVPTAAEFINHGSELGEEIVEELGIVRYIAEAHNPAREEDSGDEEEPEPPLSNYGALQHLYTLMSYEQTQAWVETDQVLLRLLRTYGRVSARHFEERASKQADISSSFHWSNCNSLS</sequence>
<dbReference type="Proteomes" id="UP000887226">
    <property type="component" value="Unassembled WGS sequence"/>
</dbReference>
<keyword evidence="2" id="KW-1185">Reference proteome</keyword>